<sequence length="1200" mass="130691">MKKTILNLLILFLLISTKTFGQGGASSCSQLAANPAAFQSCATSIPFSSSVGGNGENFASSCIPTPYVGPTWFFIEIDSPGSVTLQISQQNLAGNGTDVDFVLWGPFPNLNNICNQLIPANEVDCSYLPDTVETVNIPNSNAGDLYVIVIDNYSGQAGNITVSQTGGTGSTNCDFLSSVTLNNTDGSLLTNLDYCKPDTKEIVATIDISDFPGVPSNLRFNYTWFKDGVQINAFSNVTSPTNNLIVTESGLYKVVTTAYDITVNPSGDTTGLRISEAEANLKFHTKPVVTIANTNTVCLNTNPTLTATIVNNADLNTTIDILSYQWFHNNIAVVGATANSFTPTLPGDYFIKVTNSPCSVTDSNVIRIIANPNIQIASTTTICENDSYTITSTNTNASLNSSLSYQWYKDGVAISGANSTTYVVNKFNQAANSTSQYYLESIEQGTCTNVSNTISITINALPVINTVSTTLEQCDYINNTLDGIAETNLLQLYNYFTNNTAGLTLYFYSDSGLTQLINNPTNYINTTSPFLQTIYVKLVNENITPNCTSAGIGSFVLQINPTSVANYPNIPAVCPEINQNYGFVNFDSQRILIKNTYFASSDVSISFHLNTSDASTGLNGLTNLNQIPVGTTTVYTRVISNTTQSCEGIGTFDVIVTQAPNQNVINNEAACLLDSFLLNTKDTEALAGQNPSVTVSYFNTFDNAKNNVFVINKNIPLPLTLGNRTIYARLFDNVTGCLSIVSFDINVFPNPIIVQPSPIKLCGDITATFDLNSRITQITNGNTNYQVTFYANNADVLANNPIATPDNYTSSSTTIICKVVDATNNSCESFTTLNLVVMVLPGSNSNPTQLELCNDSGFDYFDLTSRELEMAGSTPINTINFRYYTELPDALANANTNRISTPNNFLNTRINFQKIYVRLNSRTNIDSETGIACFKILELDLYVRPYPVNYLLNEPYTICIDQLNTITYPVEIKTQLNSTDYTFQWYNGHDAVAGNEIIGETGTSFTTSTVGQYSVVVTNISNAANCSSTFNFSTQNSIVPNSVTINPNELIAFGTDNTVTAIVTPTSNDYLYSIDGTYFQSSNVFTNIPGGDYTLTVINKFGCGDVTATFTVVDYPNYFTPNGDGHNDTWNIKGSSALDLAIIRIFDRYGKLIKQIDPNGNGWNGTFNNELLPSTDYWFTIEYTKDNITKEFKGHFSLIR</sequence>
<feature type="chain" id="PRO_5016390033" evidence="1">
    <location>
        <begin position="22"/>
        <end position="1200"/>
    </location>
</feature>
<dbReference type="Gene3D" id="2.60.40.10">
    <property type="entry name" value="Immunoglobulins"/>
    <property type="match status" value="2"/>
</dbReference>
<gene>
    <name evidence="2" type="ORF">B0I03_102136</name>
</gene>
<dbReference type="RefSeq" id="WP_111566079.1">
    <property type="nucleotide sequence ID" value="NZ_QLMI01000002.1"/>
</dbReference>
<accession>A0A327YUQ2</accession>
<dbReference type="InterPro" id="IPR026341">
    <property type="entry name" value="T9SS_type_B"/>
</dbReference>
<organism evidence="2 3">
    <name type="scientific">Flavobacterium aquaticum</name>
    <dbReference type="NCBI Taxonomy" id="1236486"/>
    <lineage>
        <taxon>Bacteria</taxon>
        <taxon>Pseudomonadati</taxon>
        <taxon>Bacteroidota</taxon>
        <taxon>Flavobacteriia</taxon>
        <taxon>Flavobacteriales</taxon>
        <taxon>Flavobacteriaceae</taxon>
        <taxon>Flavobacterium</taxon>
    </lineage>
</organism>
<evidence type="ECO:0000256" key="1">
    <source>
        <dbReference type="SAM" id="SignalP"/>
    </source>
</evidence>
<reference evidence="2 3" key="1">
    <citation type="submission" date="2018-06" db="EMBL/GenBank/DDBJ databases">
        <title>Genomic Encyclopedia of Type Strains, Phase III (KMG-III): the genomes of soil and plant-associated and newly described type strains.</title>
        <authorList>
            <person name="Whitman W."/>
        </authorList>
    </citation>
    <scope>NUCLEOTIDE SEQUENCE [LARGE SCALE GENOMIC DNA]</scope>
    <source>
        <strain evidence="2 3">CGMCC 1.12398</strain>
    </source>
</reference>
<dbReference type="EMBL" id="QLMI01000002">
    <property type="protein sequence ID" value="RAK24281.1"/>
    <property type="molecule type" value="Genomic_DNA"/>
</dbReference>
<evidence type="ECO:0000313" key="2">
    <source>
        <dbReference type="EMBL" id="RAK24281.1"/>
    </source>
</evidence>
<proteinExistence type="predicted"/>
<evidence type="ECO:0000313" key="3">
    <source>
        <dbReference type="Proteomes" id="UP000249620"/>
    </source>
</evidence>
<name>A0A327YUQ2_9FLAO</name>
<dbReference type="InterPro" id="IPR013783">
    <property type="entry name" value="Ig-like_fold"/>
</dbReference>
<dbReference type="Proteomes" id="UP000249620">
    <property type="component" value="Unassembled WGS sequence"/>
</dbReference>
<comment type="caution">
    <text evidence="2">The sequence shown here is derived from an EMBL/GenBank/DDBJ whole genome shotgun (WGS) entry which is preliminary data.</text>
</comment>
<dbReference type="Pfam" id="PF13585">
    <property type="entry name" value="CHU_C"/>
    <property type="match status" value="1"/>
</dbReference>
<keyword evidence="1" id="KW-0732">Signal</keyword>
<keyword evidence="3" id="KW-1185">Reference proteome</keyword>
<dbReference type="AlphaFoldDB" id="A0A327YUQ2"/>
<feature type="signal peptide" evidence="1">
    <location>
        <begin position="1"/>
        <end position="21"/>
    </location>
</feature>
<dbReference type="NCBIfam" id="TIGR04131">
    <property type="entry name" value="Bac_Flav_CTERM"/>
    <property type="match status" value="1"/>
</dbReference>
<protein>
    <submittedName>
        <fullName evidence="2">Gliding motility-associated-like protein</fullName>
    </submittedName>
</protein>
<dbReference type="OrthoDB" id="9765926at2"/>